<organism evidence="1 2">
    <name type="scientific">Yersinia pestis bv. Antiqua (strain Antiqua)</name>
    <dbReference type="NCBI Taxonomy" id="360102"/>
    <lineage>
        <taxon>Bacteria</taxon>
        <taxon>Pseudomonadati</taxon>
        <taxon>Pseudomonadota</taxon>
        <taxon>Gammaproteobacteria</taxon>
        <taxon>Enterobacterales</taxon>
        <taxon>Yersiniaceae</taxon>
        <taxon>Yersinia</taxon>
    </lineage>
</organism>
<proteinExistence type="predicted"/>
<keyword evidence="1" id="KW-0449">Lipoprotein</keyword>
<accession>A0A0H2YC51</accession>
<gene>
    <name evidence="1" type="ordered locus">YPA_3213</name>
</gene>
<dbReference type="AlphaFoldDB" id="A0A0H2YC51"/>
<sequence length="193" mass="21490">MATLFYLVALGAKRKYMRWLFALFITVSCWASLVSGNMLLPPHSTPSGAALSALSTVYSDNHCASYSLSSFHALSAKLRLQNQDVSPQLRLVGVSVKKTAIKNRLSAAQFTGSANLSLLNNTWPAAYFAISRSHRADDIYKQPRQSLSLVNYSNWIFHAATQQNRVGGWKESNTQYSGMLTYHHYDAMVFMLA</sequence>
<reference evidence="1 2" key="1">
    <citation type="journal article" date="2006" name="J. Bacteriol.">
        <title>Complete genome sequence of Yersinia pestis strains Antiqua and Nepal516: evidence of gene reduction in an emerging pathogen.</title>
        <authorList>
            <person name="Chain P.S."/>
            <person name="Hu P."/>
            <person name="Malfatti S.A."/>
            <person name="Radnedge L."/>
            <person name="Larimer F."/>
            <person name="Vergez L.M."/>
            <person name="Worsham P."/>
            <person name="Chu M.C."/>
            <person name="Andersen G.L."/>
        </authorList>
    </citation>
    <scope>NUCLEOTIDE SEQUENCE [LARGE SCALE GENOMIC DNA]</scope>
    <source>
        <strain evidence="1 2">Antiqua</strain>
    </source>
</reference>
<protein>
    <submittedName>
        <fullName evidence="1">Putative lipoprotein</fullName>
    </submittedName>
</protein>
<evidence type="ECO:0000313" key="1">
    <source>
        <dbReference type="EMBL" id="ABG15175.1"/>
    </source>
</evidence>
<dbReference type="EMBL" id="CP000308">
    <property type="protein sequence ID" value="ABG15175.1"/>
    <property type="molecule type" value="Genomic_DNA"/>
</dbReference>
<evidence type="ECO:0000313" key="2">
    <source>
        <dbReference type="Proteomes" id="UP000001971"/>
    </source>
</evidence>
<dbReference type="Proteomes" id="UP000001971">
    <property type="component" value="Chromosome"/>
</dbReference>
<name>A0A0H2YC51_YERPA</name>
<dbReference type="KEGG" id="ypa:YPA_3213"/>